<dbReference type="FunFam" id="1.10.510.10:FF:000530">
    <property type="entry name" value="probable receptor-like protein kinase At5g59700"/>
    <property type="match status" value="1"/>
</dbReference>
<dbReference type="SUPFAM" id="SSF56112">
    <property type="entry name" value="Protein kinase-like (PK-like)"/>
    <property type="match status" value="1"/>
</dbReference>
<protein>
    <recommendedName>
        <fullName evidence="2">Protein kinase domain-containing protein</fullName>
    </recommendedName>
</protein>
<name>A0A5N6NA14_9ASTR</name>
<sequence length="321" mass="35948">MGLMLVIMLVKYVTRNRQHENKSVHFHSKETPTAWAGLYSFSKAEIEQAINFSGERRCLGRGSAGEVYKGILPSGQAVAIKQISNRNNSDSFTREVEGLSRIRHPNLVCLFGCCTEDGKDSVLTWEKRVKILRDCALAIRFLHHYIDGCIVHRDIKLTNILLTENLEPKLSDFGLAKVLGMEESKVFTDVRGTIGYMDPEYMSNAKLTCASDIYSFGIVALQLLSGQKVIELDLEARDQLTRKAKDVSMARRPLTDIEDPRLNGNLNTVDFESILQIAVLCVAKSSKGRPTIDVVFSEMDKAWQNTLADMVRSLTGQMALK</sequence>
<comment type="caution">
    <text evidence="3">The sequence shown here is derived from an EMBL/GenBank/DDBJ whole genome shotgun (WGS) entry which is preliminary data.</text>
</comment>
<dbReference type="PANTHER" id="PTHR48006">
    <property type="entry name" value="LEUCINE-RICH REPEAT-CONTAINING PROTEIN DDB_G0281931-RELATED"/>
    <property type="match status" value="1"/>
</dbReference>
<dbReference type="Gene3D" id="1.10.510.10">
    <property type="entry name" value="Transferase(Phosphotransferase) domain 1"/>
    <property type="match status" value="2"/>
</dbReference>
<evidence type="ECO:0000259" key="2">
    <source>
        <dbReference type="PROSITE" id="PS50011"/>
    </source>
</evidence>
<dbReference type="InterPro" id="IPR001245">
    <property type="entry name" value="Ser-Thr/Tyr_kinase_cat_dom"/>
</dbReference>
<dbReference type="GO" id="GO:0005524">
    <property type="term" value="F:ATP binding"/>
    <property type="evidence" value="ECO:0007669"/>
    <property type="project" value="InterPro"/>
</dbReference>
<organism evidence="3 4">
    <name type="scientific">Mikania micrantha</name>
    <name type="common">bitter vine</name>
    <dbReference type="NCBI Taxonomy" id="192012"/>
    <lineage>
        <taxon>Eukaryota</taxon>
        <taxon>Viridiplantae</taxon>
        <taxon>Streptophyta</taxon>
        <taxon>Embryophyta</taxon>
        <taxon>Tracheophyta</taxon>
        <taxon>Spermatophyta</taxon>
        <taxon>Magnoliopsida</taxon>
        <taxon>eudicotyledons</taxon>
        <taxon>Gunneridae</taxon>
        <taxon>Pentapetalae</taxon>
        <taxon>asterids</taxon>
        <taxon>campanulids</taxon>
        <taxon>Asterales</taxon>
        <taxon>Asteraceae</taxon>
        <taxon>Asteroideae</taxon>
        <taxon>Heliantheae alliance</taxon>
        <taxon>Eupatorieae</taxon>
        <taxon>Mikania</taxon>
    </lineage>
</organism>
<dbReference type="InterPro" id="IPR051824">
    <property type="entry name" value="LRR_Rcpt-Like_S/T_Kinase"/>
</dbReference>
<dbReference type="GO" id="GO:0016020">
    <property type="term" value="C:membrane"/>
    <property type="evidence" value="ECO:0007669"/>
    <property type="project" value="UniProtKB-SubCell"/>
</dbReference>
<comment type="subcellular location">
    <subcellularLocation>
        <location evidence="1">Membrane</location>
        <topology evidence="1">Single-pass type I membrane protein</topology>
    </subcellularLocation>
</comment>
<dbReference type="SMART" id="SM00220">
    <property type="entry name" value="S_TKc"/>
    <property type="match status" value="1"/>
</dbReference>
<dbReference type="PANTHER" id="PTHR48006:SF92">
    <property type="entry name" value="LRR RECEPTOR-LIKE SERINE_THREONINE-PROTEIN KINASE GSO1"/>
    <property type="match status" value="1"/>
</dbReference>
<gene>
    <name evidence="3" type="ORF">E3N88_22317</name>
</gene>
<feature type="domain" description="Protein kinase" evidence="2">
    <location>
        <begin position="53"/>
        <end position="307"/>
    </location>
</feature>
<dbReference type="OrthoDB" id="4062651at2759"/>
<evidence type="ECO:0000256" key="1">
    <source>
        <dbReference type="ARBA" id="ARBA00004479"/>
    </source>
</evidence>
<dbReference type="InterPro" id="IPR000719">
    <property type="entry name" value="Prot_kinase_dom"/>
</dbReference>
<dbReference type="EMBL" id="SZYD01000012">
    <property type="protein sequence ID" value="KAD4584716.1"/>
    <property type="molecule type" value="Genomic_DNA"/>
</dbReference>
<keyword evidence="4" id="KW-1185">Reference proteome</keyword>
<dbReference type="PROSITE" id="PS00108">
    <property type="entry name" value="PROTEIN_KINASE_ST"/>
    <property type="match status" value="1"/>
</dbReference>
<dbReference type="GO" id="GO:0004672">
    <property type="term" value="F:protein kinase activity"/>
    <property type="evidence" value="ECO:0007669"/>
    <property type="project" value="InterPro"/>
</dbReference>
<dbReference type="PROSITE" id="PS50011">
    <property type="entry name" value="PROTEIN_KINASE_DOM"/>
    <property type="match status" value="1"/>
</dbReference>
<evidence type="ECO:0000313" key="3">
    <source>
        <dbReference type="EMBL" id="KAD4584716.1"/>
    </source>
</evidence>
<reference evidence="3 4" key="1">
    <citation type="submission" date="2019-05" db="EMBL/GenBank/DDBJ databases">
        <title>Mikania micrantha, genome provides insights into the molecular mechanism of rapid growth.</title>
        <authorList>
            <person name="Liu B."/>
        </authorList>
    </citation>
    <scope>NUCLEOTIDE SEQUENCE [LARGE SCALE GENOMIC DNA]</scope>
    <source>
        <strain evidence="3">NLD-2019</strain>
        <tissue evidence="3">Leaf</tissue>
    </source>
</reference>
<accession>A0A5N6NA14</accession>
<dbReference type="Pfam" id="PF00069">
    <property type="entry name" value="Pkinase"/>
    <property type="match status" value="1"/>
</dbReference>
<dbReference type="InterPro" id="IPR008271">
    <property type="entry name" value="Ser/Thr_kinase_AS"/>
</dbReference>
<dbReference type="Pfam" id="PF07714">
    <property type="entry name" value="PK_Tyr_Ser-Thr"/>
    <property type="match status" value="1"/>
</dbReference>
<dbReference type="AlphaFoldDB" id="A0A5N6NA14"/>
<evidence type="ECO:0000313" key="4">
    <source>
        <dbReference type="Proteomes" id="UP000326396"/>
    </source>
</evidence>
<proteinExistence type="predicted"/>
<dbReference type="InterPro" id="IPR011009">
    <property type="entry name" value="Kinase-like_dom_sf"/>
</dbReference>
<dbReference type="Proteomes" id="UP000326396">
    <property type="component" value="Linkage Group LG2"/>
</dbReference>